<gene>
    <name evidence="2" type="ORF">SAMN05421773_101743</name>
</gene>
<reference evidence="2 3" key="1">
    <citation type="submission" date="2016-10" db="EMBL/GenBank/DDBJ databases">
        <authorList>
            <person name="de Groot N.N."/>
        </authorList>
    </citation>
    <scope>NUCLEOTIDE SEQUENCE [LARGE SCALE GENOMIC DNA]</scope>
    <source>
        <strain evidence="2 3">CGMCC 4.5739</strain>
    </source>
</reference>
<evidence type="ECO:0000256" key="1">
    <source>
        <dbReference type="SAM" id="SignalP"/>
    </source>
</evidence>
<sequence length="81" mass="8195">MVRAGRGTAVAALAVAGVLALAGCARNDRSEIVTFTDEHGRVCTGAVVIDGDDGDREMAALDCEYPPEGVEPGPSTAVPVP</sequence>
<keyword evidence="1" id="KW-0732">Signal</keyword>
<feature type="signal peptide" evidence="1">
    <location>
        <begin position="1"/>
        <end position="22"/>
    </location>
</feature>
<dbReference type="Proteomes" id="UP000199207">
    <property type="component" value="Unassembled WGS sequence"/>
</dbReference>
<dbReference type="OrthoDB" id="4247657at2"/>
<name>A0A1I1FHZ7_9ACTN</name>
<evidence type="ECO:0000313" key="3">
    <source>
        <dbReference type="Proteomes" id="UP000199207"/>
    </source>
</evidence>
<keyword evidence="3" id="KW-1185">Reference proteome</keyword>
<proteinExistence type="predicted"/>
<dbReference type="PROSITE" id="PS51257">
    <property type="entry name" value="PROKAR_LIPOPROTEIN"/>
    <property type="match status" value="1"/>
</dbReference>
<accession>A0A1I1FHZ7</accession>
<dbReference type="EMBL" id="FOLM01000001">
    <property type="protein sequence ID" value="SFB98911.1"/>
    <property type="molecule type" value="Genomic_DNA"/>
</dbReference>
<dbReference type="AlphaFoldDB" id="A0A1I1FHZ7"/>
<organism evidence="2 3">
    <name type="scientific">Streptomyces aidingensis</name>
    <dbReference type="NCBI Taxonomy" id="910347"/>
    <lineage>
        <taxon>Bacteria</taxon>
        <taxon>Bacillati</taxon>
        <taxon>Actinomycetota</taxon>
        <taxon>Actinomycetes</taxon>
        <taxon>Kitasatosporales</taxon>
        <taxon>Streptomycetaceae</taxon>
        <taxon>Streptomyces</taxon>
    </lineage>
</organism>
<feature type="chain" id="PRO_5038617853" description="Secreted protein" evidence="1">
    <location>
        <begin position="23"/>
        <end position="81"/>
    </location>
</feature>
<protein>
    <recommendedName>
        <fullName evidence="4">Secreted protein</fullName>
    </recommendedName>
</protein>
<evidence type="ECO:0008006" key="4">
    <source>
        <dbReference type="Google" id="ProtNLM"/>
    </source>
</evidence>
<evidence type="ECO:0000313" key="2">
    <source>
        <dbReference type="EMBL" id="SFB98911.1"/>
    </source>
</evidence>
<dbReference type="RefSeq" id="WP_093837097.1">
    <property type="nucleotide sequence ID" value="NZ_FOLM01000001.1"/>
</dbReference>